<comment type="caution">
    <text evidence="3">The sequence shown here is derived from an EMBL/GenBank/DDBJ whole genome shotgun (WGS) entry which is preliminary data.</text>
</comment>
<feature type="region of interest" description="Disordered" evidence="1">
    <location>
        <begin position="28"/>
        <end position="81"/>
    </location>
</feature>
<name>A0A917I6K6_9HYPH</name>
<evidence type="ECO:0000256" key="1">
    <source>
        <dbReference type="SAM" id="MobiDB-lite"/>
    </source>
</evidence>
<feature type="chain" id="PRO_5036927141" evidence="2">
    <location>
        <begin position="26"/>
        <end position="81"/>
    </location>
</feature>
<gene>
    <name evidence="3" type="ORF">GCM10007036_15110</name>
</gene>
<sequence>MQNKTLATIALTLTFAALTPLAAQAQRRAPAGPAISGESTMRTETPRATNPTVGNTRGLKRMFNSFGSKRAPRGASKRAPL</sequence>
<protein>
    <submittedName>
        <fullName evidence="3">Uncharacterized protein</fullName>
    </submittedName>
</protein>
<keyword evidence="2" id="KW-0732">Signal</keyword>
<evidence type="ECO:0000256" key="2">
    <source>
        <dbReference type="SAM" id="SignalP"/>
    </source>
</evidence>
<evidence type="ECO:0000313" key="3">
    <source>
        <dbReference type="EMBL" id="GGH15245.1"/>
    </source>
</evidence>
<reference evidence="3" key="1">
    <citation type="journal article" date="2014" name="Int. J. Syst. Evol. Microbiol.">
        <title>Complete genome sequence of Corynebacterium casei LMG S-19264T (=DSM 44701T), isolated from a smear-ripened cheese.</title>
        <authorList>
            <consortium name="US DOE Joint Genome Institute (JGI-PGF)"/>
            <person name="Walter F."/>
            <person name="Albersmeier A."/>
            <person name="Kalinowski J."/>
            <person name="Ruckert C."/>
        </authorList>
    </citation>
    <scope>NUCLEOTIDE SEQUENCE</scope>
    <source>
        <strain evidence="3">CGMCC 1.12214</strain>
    </source>
</reference>
<dbReference type="EMBL" id="BMES01000001">
    <property type="protein sequence ID" value="GGH15245.1"/>
    <property type="molecule type" value="Genomic_DNA"/>
</dbReference>
<dbReference type="Proteomes" id="UP000603912">
    <property type="component" value="Unassembled WGS sequence"/>
</dbReference>
<accession>A0A917I6K6</accession>
<evidence type="ECO:0000313" key="4">
    <source>
        <dbReference type="Proteomes" id="UP000603912"/>
    </source>
</evidence>
<feature type="signal peptide" evidence="2">
    <location>
        <begin position="1"/>
        <end position="25"/>
    </location>
</feature>
<dbReference type="AlphaFoldDB" id="A0A917I6K6"/>
<feature type="compositionally biased region" description="Basic residues" evidence="1">
    <location>
        <begin position="70"/>
        <end position="81"/>
    </location>
</feature>
<feature type="compositionally biased region" description="Polar residues" evidence="1">
    <location>
        <begin position="37"/>
        <end position="55"/>
    </location>
</feature>
<dbReference type="RefSeq" id="WP_188517036.1">
    <property type="nucleotide sequence ID" value="NZ_BMES01000001.1"/>
</dbReference>
<organism evidence="3 4">
    <name type="scientific">Alsobacter metallidurans</name>
    <dbReference type="NCBI Taxonomy" id="340221"/>
    <lineage>
        <taxon>Bacteria</taxon>
        <taxon>Pseudomonadati</taxon>
        <taxon>Pseudomonadota</taxon>
        <taxon>Alphaproteobacteria</taxon>
        <taxon>Hyphomicrobiales</taxon>
        <taxon>Alsobacteraceae</taxon>
        <taxon>Alsobacter</taxon>
    </lineage>
</organism>
<proteinExistence type="predicted"/>
<keyword evidence="4" id="KW-1185">Reference proteome</keyword>
<reference evidence="3" key="2">
    <citation type="submission" date="2020-09" db="EMBL/GenBank/DDBJ databases">
        <authorList>
            <person name="Sun Q."/>
            <person name="Zhou Y."/>
        </authorList>
    </citation>
    <scope>NUCLEOTIDE SEQUENCE</scope>
    <source>
        <strain evidence="3">CGMCC 1.12214</strain>
    </source>
</reference>